<proteinExistence type="predicted"/>
<dbReference type="PANTHER" id="PTHR32196:SF72">
    <property type="entry name" value="RIBOSE IMPORT PERMEASE PROTEIN RBSC"/>
    <property type="match status" value="1"/>
</dbReference>
<keyword evidence="9" id="KW-1185">Reference proteome</keyword>
<evidence type="ECO:0000256" key="6">
    <source>
        <dbReference type="SAM" id="MobiDB-lite"/>
    </source>
</evidence>
<dbReference type="AlphaFoldDB" id="A0A1H9ZWK7"/>
<dbReference type="Proteomes" id="UP000198507">
    <property type="component" value="Unassembled WGS sequence"/>
</dbReference>
<feature type="transmembrane region" description="Helical" evidence="7">
    <location>
        <begin position="239"/>
        <end position="261"/>
    </location>
</feature>
<keyword evidence="2" id="KW-1003">Cell membrane</keyword>
<comment type="subcellular location">
    <subcellularLocation>
        <location evidence="1">Cell membrane</location>
        <topology evidence="1">Multi-pass membrane protein</topology>
    </subcellularLocation>
</comment>
<dbReference type="PANTHER" id="PTHR32196">
    <property type="entry name" value="ABC TRANSPORTER PERMEASE PROTEIN YPHD-RELATED-RELATED"/>
    <property type="match status" value="1"/>
</dbReference>
<dbReference type="GO" id="GO:0022857">
    <property type="term" value="F:transmembrane transporter activity"/>
    <property type="evidence" value="ECO:0007669"/>
    <property type="project" value="InterPro"/>
</dbReference>
<reference evidence="9" key="1">
    <citation type="submission" date="2016-10" db="EMBL/GenBank/DDBJ databases">
        <authorList>
            <person name="Varghese N."/>
            <person name="Submissions S."/>
        </authorList>
    </citation>
    <scope>NUCLEOTIDE SEQUENCE [LARGE SCALE GENOMIC DNA]</scope>
    <source>
        <strain evidence="9">DSM 44209</strain>
    </source>
</reference>
<dbReference type="EMBL" id="FOIE01000001">
    <property type="protein sequence ID" value="SES86189.1"/>
    <property type="molecule type" value="Genomic_DNA"/>
</dbReference>
<feature type="region of interest" description="Disordered" evidence="6">
    <location>
        <begin position="1"/>
        <end position="20"/>
    </location>
</feature>
<keyword evidence="5 7" id="KW-0472">Membrane</keyword>
<feature type="transmembrane region" description="Helical" evidence="7">
    <location>
        <begin position="273"/>
        <end position="306"/>
    </location>
</feature>
<dbReference type="GO" id="GO:0005886">
    <property type="term" value="C:plasma membrane"/>
    <property type="evidence" value="ECO:0007669"/>
    <property type="project" value="UniProtKB-SubCell"/>
</dbReference>
<protein>
    <submittedName>
        <fullName evidence="8">Monosaccharide ABC transporter membrane protein, CUT2 family</fullName>
    </submittedName>
</protein>
<feature type="compositionally biased region" description="Low complexity" evidence="6">
    <location>
        <begin position="1"/>
        <end position="15"/>
    </location>
</feature>
<evidence type="ECO:0000313" key="8">
    <source>
        <dbReference type="EMBL" id="SES86189.1"/>
    </source>
</evidence>
<evidence type="ECO:0000256" key="5">
    <source>
        <dbReference type="ARBA" id="ARBA00023136"/>
    </source>
</evidence>
<evidence type="ECO:0000256" key="2">
    <source>
        <dbReference type="ARBA" id="ARBA00022475"/>
    </source>
</evidence>
<name>A0A1H9ZWK7_9ACTN</name>
<evidence type="ECO:0000256" key="4">
    <source>
        <dbReference type="ARBA" id="ARBA00022989"/>
    </source>
</evidence>
<feature type="transmembrane region" description="Helical" evidence="7">
    <location>
        <begin position="28"/>
        <end position="50"/>
    </location>
</feature>
<feature type="transmembrane region" description="Helical" evidence="7">
    <location>
        <begin position="146"/>
        <end position="165"/>
    </location>
</feature>
<dbReference type="Pfam" id="PF02653">
    <property type="entry name" value="BPD_transp_2"/>
    <property type="match status" value="1"/>
</dbReference>
<organism evidence="8 9">
    <name type="scientific">Geodermatophilus poikilotrophus</name>
    <dbReference type="NCBI Taxonomy" id="1333667"/>
    <lineage>
        <taxon>Bacteria</taxon>
        <taxon>Bacillati</taxon>
        <taxon>Actinomycetota</taxon>
        <taxon>Actinomycetes</taxon>
        <taxon>Geodermatophilales</taxon>
        <taxon>Geodermatophilaceae</taxon>
        <taxon>Geodermatophilus</taxon>
    </lineage>
</organism>
<dbReference type="RefSeq" id="WP_091439414.1">
    <property type="nucleotide sequence ID" value="NZ_FOIE01000001.1"/>
</dbReference>
<accession>A0A1H9ZWK7</accession>
<sequence length="368" mass="37780">MSAATGQQQAAGPAPADEEAPKTPLQRLLGAQAFQILAVLLVLVVLFSAAEPDAFPSVNNFRNIVVNVSILAIIGVGMTFVIITGGIDLSVGSVLVFSGVVAAKTMEALGGQGVGVSLIGALVACVSGVLWGLLNGVLVAKAKVPPLIVTLGSLGMALGGAQIITGGIDVRGAPTVLTDTIGFGRLFGQIPYLSLISLVVVVLGAVLLHRTRFGRYTYAVGSNDEAARRVGVRVDRHLILIYTLAGFCAGLAGILNLAFFASTTIAGQSNTALNVIAGVVIGGTSLFGGIGTIAGTVVGLFIPAVLQNGFVIMGVQPFWQQVVVGAFLIVAVYVDQVRRAAAARGARARRSVASRFSRPARARRKEAQ</sequence>
<feature type="transmembrane region" description="Helical" evidence="7">
    <location>
        <begin position="318"/>
        <end position="334"/>
    </location>
</feature>
<feature type="transmembrane region" description="Helical" evidence="7">
    <location>
        <begin position="114"/>
        <end position="134"/>
    </location>
</feature>
<keyword evidence="3 7" id="KW-0812">Transmembrane</keyword>
<dbReference type="InterPro" id="IPR001851">
    <property type="entry name" value="ABC_transp_permease"/>
</dbReference>
<evidence type="ECO:0000313" key="9">
    <source>
        <dbReference type="Proteomes" id="UP000198507"/>
    </source>
</evidence>
<keyword evidence="4 7" id="KW-1133">Transmembrane helix</keyword>
<gene>
    <name evidence="8" type="ORF">SAMN04488546_0814</name>
</gene>
<feature type="transmembrane region" description="Helical" evidence="7">
    <location>
        <begin position="186"/>
        <end position="208"/>
    </location>
</feature>
<evidence type="ECO:0000256" key="1">
    <source>
        <dbReference type="ARBA" id="ARBA00004651"/>
    </source>
</evidence>
<dbReference type="OrthoDB" id="3468954at2"/>
<evidence type="ECO:0000256" key="7">
    <source>
        <dbReference type="SAM" id="Phobius"/>
    </source>
</evidence>
<feature type="transmembrane region" description="Helical" evidence="7">
    <location>
        <begin position="70"/>
        <end position="102"/>
    </location>
</feature>
<dbReference type="CDD" id="cd06579">
    <property type="entry name" value="TM_PBP1_transp_AraH_like"/>
    <property type="match status" value="1"/>
</dbReference>
<evidence type="ECO:0000256" key="3">
    <source>
        <dbReference type="ARBA" id="ARBA00022692"/>
    </source>
</evidence>